<reference evidence="2 3" key="1">
    <citation type="journal article" date="2019" name="Nat. Ecol. Evol.">
        <title>Megaphylogeny resolves global patterns of mushroom evolution.</title>
        <authorList>
            <person name="Varga T."/>
            <person name="Krizsan K."/>
            <person name="Foldi C."/>
            <person name="Dima B."/>
            <person name="Sanchez-Garcia M."/>
            <person name="Sanchez-Ramirez S."/>
            <person name="Szollosi G.J."/>
            <person name="Szarkandi J.G."/>
            <person name="Papp V."/>
            <person name="Albert L."/>
            <person name="Andreopoulos W."/>
            <person name="Angelini C."/>
            <person name="Antonin V."/>
            <person name="Barry K.W."/>
            <person name="Bougher N.L."/>
            <person name="Buchanan P."/>
            <person name="Buyck B."/>
            <person name="Bense V."/>
            <person name="Catcheside P."/>
            <person name="Chovatia M."/>
            <person name="Cooper J."/>
            <person name="Damon W."/>
            <person name="Desjardin D."/>
            <person name="Finy P."/>
            <person name="Geml J."/>
            <person name="Haridas S."/>
            <person name="Hughes K."/>
            <person name="Justo A."/>
            <person name="Karasinski D."/>
            <person name="Kautmanova I."/>
            <person name="Kiss B."/>
            <person name="Kocsube S."/>
            <person name="Kotiranta H."/>
            <person name="LaButti K.M."/>
            <person name="Lechner B.E."/>
            <person name="Liimatainen K."/>
            <person name="Lipzen A."/>
            <person name="Lukacs Z."/>
            <person name="Mihaltcheva S."/>
            <person name="Morgado L.N."/>
            <person name="Niskanen T."/>
            <person name="Noordeloos M.E."/>
            <person name="Ohm R.A."/>
            <person name="Ortiz-Santana B."/>
            <person name="Ovrebo C."/>
            <person name="Racz N."/>
            <person name="Riley R."/>
            <person name="Savchenko A."/>
            <person name="Shiryaev A."/>
            <person name="Soop K."/>
            <person name="Spirin V."/>
            <person name="Szebenyi C."/>
            <person name="Tomsovsky M."/>
            <person name="Tulloss R.E."/>
            <person name="Uehling J."/>
            <person name="Grigoriev I.V."/>
            <person name="Vagvolgyi C."/>
            <person name="Papp T."/>
            <person name="Martin F.M."/>
            <person name="Miettinen O."/>
            <person name="Hibbett D.S."/>
            <person name="Nagy L.G."/>
        </authorList>
    </citation>
    <scope>NUCLEOTIDE SEQUENCE [LARGE SCALE GENOMIC DNA]</scope>
    <source>
        <strain evidence="2 3">FP101781</strain>
    </source>
</reference>
<comment type="caution">
    <text evidence="2">The sequence shown here is derived from an EMBL/GenBank/DDBJ whole genome shotgun (WGS) entry which is preliminary data.</text>
</comment>
<gene>
    <name evidence="2" type="ORF">FA13DRAFT_891862</name>
</gene>
<feature type="transmembrane region" description="Helical" evidence="1">
    <location>
        <begin position="6"/>
        <end position="26"/>
    </location>
</feature>
<evidence type="ECO:0000313" key="3">
    <source>
        <dbReference type="Proteomes" id="UP000298030"/>
    </source>
</evidence>
<dbReference type="AlphaFoldDB" id="A0A4Y7TTA0"/>
<dbReference type="STRING" id="71717.A0A4Y7TTA0"/>
<proteinExistence type="predicted"/>
<keyword evidence="1" id="KW-0472">Membrane</keyword>
<accession>A0A4Y7TTA0</accession>
<evidence type="ECO:0000313" key="2">
    <source>
        <dbReference type="EMBL" id="TEB37211.1"/>
    </source>
</evidence>
<feature type="transmembrane region" description="Helical" evidence="1">
    <location>
        <begin position="93"/>
        <end position="113"/>
    </location>
</feature>
<dbReference type="OrthoDB" id="3032844at2759"/>
<keyword evidence="3" id="KW-1185">Reference proteome</keyword>
<keyword evidence="1" id="KW-0812">Transmembrane</keyword>
<dbReference type="Proteomes" id="UP000298030">
    <property type="component" value="Unassembled WGS sequence"/>
</dbReference>
<feature type="transmembrane region" description="Helical" evidence="1">
    <location>
        <begin position="125"/>
        <end position="146"/>
    </location>
</feature>
<protein>
    <submittedName>
        <fullName evidence="2">Uncharacterized protein</fullName>
    </submittedName>
</protein>
<evidence type="ECO:0000256" key="1">
    <source>
        <dbReference type="SAM" id="Phobius"/>
    </source>
</evidence>
<keyword evidence="1" id="KW-1133">Transmembrane helix</keyword>
<sequence length="208" mass="23108">MTIFGSLGIAMAGAIALLASIDWPFVRFHGPTHLKNAGLQPTGLGTLLLHVSEQKHHLHVAEDRLRTILSKKKVRSVNVNLLSPDLLWWNIRLVLWTAVLSTPGMIPYIPLFIYSLPDQPFHETWLAPLLRVFGSAVVAVSVQFLFQLRLLEEAYHRLRFLAADTYLKDARTSFAAVLGPQSALQKRLRPARTVARGYPVSGKGSAAQ</sequence>
<dbReference type="EMBL" id="QPFP01000004">
    <property type="protein sequence ID" value="TEB37211.1"/>
    <property type="molecule type" value="Genomic_DNA"/>
</dbReference>
<organism evidence="2 3">
    <name type="scientific">Coprinellus micaceus</name>
    <name type="common">Glistening ink-cap mushroom</name>
    <name type="synonym">Coprinus micaceus</name>
    <dbReference type="NCBI Taxonomy" id="71717"/>
    <lineage>
        <taxon>Eukaryota</taxon>
        <taxon>Fungi</taxon>
        <taxon>Dikarya</taxon>
        <taxon>Basidiomycota</taxon>
        <taxon>Agaricomycotina</taxon>
        <taxon>Agaricomycetes</taxon>
        <taxon>Agaricomycetidae</taxon>
        <taxon>Agaricales</taxon>
        <taxon>Agaricineae</taxon>
        <taxon>Psathyrellaceae</taxon>
        <taxon>Coprinellus</taxon>
    </lineage>
</organism>
<name>A0A4Y7TTA0_COPMI</name>